<dbReference type="Gene3D" id="3.30.365.10">
    <property type="entry name" value="Aldehyde oxidase/xanthine dehydrogenase, molybdopterin binding domain"/>
    <property type="match status" value="4"/>
</dbReference>
<keyword evidence="4" id="KW-1185">Reference proteome</keyword>
<keyword evidence="1" id="KW-0812">Transmembrane</keyword>
<dbReference type="RefSeq" id="WP_220662904.1">
    <property type="nucleotide sequence ID" value="NZ_CP069370.1"/>
</dbReference>
<dbReference type="Gene3D" id="3.90.1170.50">
    <property type="entry name" value="Aldehyde oxidase/xanthine dehydrogenase, a/b hammerhead"/>
    <property type="match status" value="1"/>
</dbReference>
<evidence type="ECO:0000259" key="2">
    <source>
        <dbReference type="SMART" id="SM01008"/>
    </source>
</evidence>
<evidence type="ECO:0000256" key="1">
    <source>
        <dbReference type="SAM" id="Phobius"/>
    </source>
</evidence>
<sequence>MGKVGTIARRSFLLGSLAIAGGVAFGWWKYRTPYANPLLSELPDGGATLNPYVLIDASGVTLIAPRAEMGQGVHTTLAALVAEEMDLDWSTVKVIHGPASAAYYNAAVLEEGVPFAPIDESSLAQTMRGAMRVPAKFLGFQITGGSSSVPDAYEKMRLAGAAARIALVQAAATRLGLPADQLKTEGGAVIAPDGRRLAYTELAADAAKVAVTQDPPLKPRDQWKLLGTSLPRTDMLAKVTGTATFTADIRLPGMLYATARTNPGLGGDMRGFDASVAEGMPGVVKVVPLPNGAAVVARSTWEAMNAAAAIAFDWGPAPYAADSAAILADLAASFTPDRLDSTNRNDGDAETALGESASFEAGYSVPYLAHATMEPMTAGAWLKEGKLQVWAGNQLPTQILKVGAQLTGLPEESVSVETPFMGGGFGRRAEMDIIAQAITVAKAMEGTPVLLTWTREEDMTHDAYRPAAMGRIRARLDGQSLVALDVQTASSSVIESQVGRLGYSVPGPDSTIVQGAADQPYALPNFRVRGYRAPVMLPVGSWRSVGNSQNAFFLESALDELAHQAGVDPLDFRLSILSHDASRKVLEKLAEISNWGANAPGRAKGLAFGLSFGVPSAQVIEVEDTDRGLRLTGAWAVVDVGVALDPRNIEAQVFGGMVYGLSAAIRGEITVAEGAVEQQTFWDFEPLRLPQMPPVTVAVLENMPRIRGIGEPGTPPAAPALANAIFALTGQRLRDLPLSKSVTFA</sequence>
<keyword evidence="1" id="KW-0472">Membrane</keyword>
<evidence type="ECO:0000313" key="3">
    <source>
        <dbReference type="EMBL" id="QYZ70687.1"/>
    </source>
</evidence>
<dbReference type="Pfam" id="PF20256">
    <property type="entry name" value="MoCoBD_2"/>
    <property type="match status" value="1"/>
</dbReference>
<evidence type="ECO:0000313" key="4">
    <source>
        <dbReference type="Proteomes" id="UP000826300"/>
    </source>
</evidence>
<keyword evidence="1" id="KW-1133">Transmembrane helix</keyword>
<reference evidence="3" key="1">
    <citation type="submission" date="2021-02" db="EMBL/GenBank/DDBJ databases">
        <title>Rhodobacter shimadae sp. nov., an aerobic anoxygenic phototrophic bacterium isolated from a hot spring.</title>
        <authorList>
            <person name="Muramatsu S."/>
            <person name="Haruta S."/>
            <person name="Hirose S."/>
            <person name="Hanada S."/>
        </authorList>
    </citation>
    <scope>NUCLEOTIDE SEQUENCE</scope>
    <source>
        <strain evidence="3">N10</strain>
    </source>
</reference>
<dbReference type="InterPro" id="IPR037165">
    <property type="entry name" value="AldOxase/xan_DH_Mopterin-bd_sf"/>
</dbReference>
<dbReference type="Proteomes" id="UP000826300">
    <property type="component" value="Chromosome"/>
</dbReference>
<organism evidence="3 4">
    <name type="scientific">Neotabrizicola shimadae</name>
    <dbReference type="NCBI Taxonomy" id="2807096"/>
    <lineage>
        <taxon>Bacteria</taxon>
        <taxon>Pseudomonadati</taxon>
        <taxon>Pseudomonadota</taxon>
        <taxon>Alphaproteobacteria</taxon>
        <taxon>Rhodobacterales</taxon>
        <taxon>Paracoccaceae</taxon>
        <taxon>Neotabrizicola</taxon>
    </lineage>
</organism>
<dbReference type="SMART" id="SM01008">
    <property type="entry name" value="Ald_Xan_dh_C"/>
    <property type="match status" value="1"/>
</dbReference>
<proteinExistence type="predicted"/>
<feature type="domain" description="Aldehyde oxidase/xanthine dehydrogenase a/b hammerhead" evidence="2">
    <location>
        <begin position="240"/>
        <end position="318"/>
    </location>
</feature>
<name>A0A8G0ZXD0_9RHOB</name>
<dbReference type="PANTHER" id="PTHR47495">
    <property type="entry name" value="ALDEHYDE DEHYDROGENASE"/>
    <property type="match status" value="1"/>
</dbReference>
<dbReference type="PANTHER" id="PTHR47495:SF2">
    <property type="entry name" value="ALDEHYDE DEHYDROGENASE"/>
    <property type="match status" value="1"/>
</dbReference>
<dbReference type="Pfam" id="PF02738">
    <property type="entry name" value="MoCoBD_1"/>
    <property type="match status" value="1"/>
</dbReference>
<feature type="transmembrane region" description="Helical" evidence="1">
    <location>
        <begin position="12"/>
        <end position="30"/>
    </location>
</feature>
<dbReference type="EMBL" id="CP069370">
    <property type="protein sequence ID" value="QYZ70687.1"/>
    <property type="molecule type" value="Genomic_DNA"/>
</dbReference>
<protein>
    <submittedName>
        <fullName evidence="3">Xanthine dehydrogenase family protein molybdopterin-binding subunit</fullName>
    </submittedName>
</protein>
<dbReference type="InterPro" id="IPR012368">
    <property type="entry name" value="OxRdtase_Mopterin-bd_su_IorB"/>
</dbReference>
<dbReference type="AlphaFoldDB" id="A0A8G0ZXD0"/>
<dbReference type="SUPFAM" id="SSF56003">
    <property type="entry name" value="Molybdenum cofactor-binding domain"/>
    <property type="match status" value="2"/>
</dbReference>
<accession>A0A8G0ZXD0</accession>
<dbReference type="InterPro" id="IPR046867">
    <property type="entry name" value="AldOxase/xan_DH_MoCoBD2"/>
</dbReference>
<dbReference type="GO" id="GO:0016491">
    <property type="term" value="F:oxidoreductase activity"/>
    <property type="evidence" value="ECO:0007669"/>
    <property type="project" value="InterPro"/>
</dbReference>
<dbReference type="InterPro" id="IPR000674">
    <property type="entry name" value="Ald_Oxase/Xan_DH_a/b"/>
</dbReference>
<dbReference type="InterPro" id="IPR008274">
    <property type="entry name" value="AldOxase/xan_DH_MoCoBD1"/>
</dbReference>
<dbReference type="InterPro" id="IPR052516">
    <property type="entry name" value="N-heterocyclic_Hydroxylase"/>
</dbReference>
<gene>
    <name evidence="3" type="ORF">JO391_03990</name>
</gene>
<dbReference type="PIRSF" id="PIRSF036389">
    <property type="entry name" value="IOR_B"/>
    <property type="match status" value="1"/>
</dbReference>
<dbReference type="KEGG" id="nsm:JO391_03990"/>